<dbReference type="SUPFAM" id="SSF50249">
    <property type="entry name" value="Nucleic acid-binding proteins"/>
    <property type="match status" value="1"/>
</dbReference>
<keyword evidence="3" id="KW-0687">Ribonucleoprotein</keyword>
<gene>
    <name evidence="4" type="ORF">A2788_00930</name>
</gene>
<accession>A0A1F4XMQ9</accession>
<dbReference type="AlphaFoldDB" id="A0A1F4XMQ9"/>
<dbReference type="Gene3D" id="2.40.50.140">
    <property type="entry name" value="Nucleic acid-binding proteins"/>
    <property type="match status" value="1"/>
</dbReference>
<sequence length="104" mass="11668">MAAAASTKGQTKQGIVVSNKMTNTVVVVVNRYKLDPKYRKRYLVTKKYYADTAGKNYEVGEEVILKESRPLSKLKRWVVLESLGKGRGKQADFIESEAVEEVLA</sequence>
<comment type="similarity">
    <text evidence="1">Belongs to the universal ribosomal protein uS17 family.</text>
</comment>
<evidence type="ECO:0000313" key="4">
    <source>
        <dbReference type="EMBL" id="OGC82939.1"/>
    </source>
</evidence>
<dbReference type="Proteomes" id="UP000177521">
    <property type="component" value="Unassembled WGS sequence"/>
</dbReference>
<protein>
    <submittedName>
        <fullName evidence="4">30S ribosomal protein S17</fullName>
    </submittedName>
</protein>
<dbReference type="EMBL" id="MEWS01000004">
    <property type="protein sequence ID" value="OGC82939.1"/>
    <property type="molecule type" value="Genomic_DNA"/>
</dbReference>
<dbReference type="InterPro" id="IPR000266">
    <property type="entry name" value="Ribosomal_uS17"/>
</dbReference>
<reference evidence="4 5" key="1">
    <citation type="journal article" date="2016" name="Nat. Commun.">
        <title>Thousands of microbial genomes shed light on interconnected biogeochemical processes in an aquifer system.</title>
        <authorList>
            <person name="Anantharaman K."/>
            <person name="Brown C.T."/>
            <person name="Hug L.A."/>
            <person name="Sharon I."/>
            <person name="Castelle C.J."/>
            <person name="Probst A.J."/>
            <person name="Thomas B.C."/>
            <person name="Singh A."/>
            <person name="Wilkins M.J."/>
            <person name="Karaoz U."/>
            <person name="Brodie E.L."/>
            <person name="Williams K.H."/>
            <person name="Hubbard S.S."/>
            <person name="Banfield J.F."/>
        </authorList>
    </citation>
    <scope>NUCLEOTIDE SEQUENCE [LARGE SCALE GENOMIC DNA]</scope>
</reference>
<name>A0A1F4XMQ9_9BACT</name>
<dbReference type="GO" id="GO:0022627">
    <property type="term" value="C:cytosolic small ribosomal subunit"/>
    <property type="evidence" value="ECO:0007669"/>
    <property type="project" value="TreeGrafter"/>
</dbReference>
<dbReference type="PANTHER" id="PTHR10744:SF1">
    <property type="entry name" value="SMALL RIBOSOMAL SUBUNIT PROTEIN US17M"/>
    <property type="match status" value="1"/>
</dbReference>
<dbReference type="PANTHER" id="PTHR10744">
    <property type="entry name" value="40S RIBOSOMAL PROTEIN S11 FAMILY MEMBER"/>
    <property type="match status" value="1"/>
</dbReference>
<evidence type="ECO:0000256" key="1">
    <source>
        <dbReference type="ARBA" id="ARBA00010254"/>
    </source>
</evidence>
<proteinExistence type="inferred from homology"/>
<evidence type="ECO:0000256" key="3">
    <source>
        <dbReference type="ARBA" id="ARBA00023274"/>
    </source>
</evidence>
<dbReference type="GO" id="GO:0003735">
    <property type="term" value="F:structural constituent of ribosome"/>
    <property type="evidence" value="ECO:0007669"/>
    <property type="project" value="InterPro"/>
</dbReference>
<evidence type="ECO:0000313" key="5">
    <source>
        <dbReference type="Proteomes" id="UP000177521"/>
    </source>
</evidence>
<organism evidence="4 5">
    <name type="scientific">Candidatus Abawacabacteria bacterium RIFCSPHIGHO2_01_FULL_46_8</name>
    <dbReference type="NCBI Taxonomy" id="1817815"/>
    <lineage>
        <taxon>Bacteria</taxon>
        <taxon>Candidatus Abawacaibacteriota</taxon>
    </lineage>
</organism>
<dbReference type="Pfam" id="PF00366">
    <property type="entry name" value="Ribosomal_S17"/>
    <property type="match status" value="1"/>
</dbReference>
<evidence type="ECO:0000256" key="2">
    <source>
        <dbReference type="ARBA" id="ARBA00022980"/>
    </source>
</evidence>
<comment type="caution">
    <text evidence="4">The sequence shown here is derived from an EMBL/GenBank/DDBJ whole genome shotgun (WGS) entry which is preliminary data.</text>
</comment>
<dbReference type="CDD" id="cd00364">
    <property type="entry name" value="Ribosomal_uS17"/>
    <property type="match status" value="1"/>
</dbReference>
<dbReference type="GO" id="GO:0006412">
    <property type="term" value="P:translation"/>
    <property type="evidence" value="ECO:0007669"/>
    <property type="project" value="InterPro"/>
</dbReference>
<dbReference type="InterPro" id="IPR012340">
    <property type="entry name" value="NA-bd_OB-fold"/>
</dbReference>
<keyword evidence="2 4" id="KW-0689">Ribosomal protein</keyword>